<dbReference type="GO" id="GO:0015562">
    <property type="term" value="F:efflux transmembrane transporter activity"/>
    <property type="evidence" value="ECO:0007669"/>
    <property type="project" value="TreeGrafter"/>
</dbReference>
<organism evidence="4 5">
    <name type="scientific">Campylobacter mucosalis CCUG 21559</name>
    <dbReference type="NCBI Taxonomy" id="1032067"/>
    <lineage>
        <taxon>Bacteria</taxon>
        <taxon>Pseudomonadati</taxon>
        <taxon>Campylobacterota</taxon>
        <taxon>Epsilonproteobacteria</taxon>
        <taxon>Campylobacterales</taxon>
        <taxon>Campylobacteraceae</taxon>
        <taxon>Campylobacter</taxon>
    </lineage>
</organism>
<accession>A0A6G5QHE1</accession>
<protein>
    <submittedName>
        <fullName evidence="4">RND family efflux transporter, membrane fusion subunit</fullName>
    </submittedName>
</protein>
<dbReference type="RefSeq" id="WP_034967326.1">
    <property type="nucleotide sequence ID" value="NZ_CP012542.1"/>
</dbReference>
<dbReference type="SUPFAM" id="SSF111369">
    <property type="entry name" value="HlyD-like secretion proteins"/>
    <property type="match status" value="1"/>
</dbReference>
<dbReference type="Gene3D" id="2.40.50.100">
    <property type="match status" value="1"/>
</dbReference>
<feature type="domain" description="Multidrug resistance protein MdtA-like alpha-helical hairpin" evidence="3">
    <location>
        <begin position="70"/>
        <end position="134"/>
    </location>
</feature>
<dbReference type="Pfam" id="PF25876">
    <property type="entry name" value="HH_MFP_RND"/>
    <property type="match status" value="1"/>
</dbReference>
<comment type="similarity">
    <text evidence="1">Belongs to the membrane fusion protein (MFP) (TC 8.A.1) family.</text>
</comment>
<dbReference type="PANTHER" id="PTHR30469:SF38">
    <property type="entry name" value="HLYD FAMILY SECRETION PROTEIN"/>
    <property type="match status" value="1"/>
</dbReference>
<sequence>MRKILLFVLSFFTLNAEQIYANFDVVALKSSKLVFQSSGVLEWIGVDVSSVVKKGDELARLDSKDEQIMLQNAQAELLKATSASDFSTLTFEKFKQVKDLTSAQSYDEAKFNYHKAQAELKKAKIAVDNAKYALEKKSLKAPYDGIISAKSSEVGNGVFALNSEIFQIISYPEVKISILIDEKYINSVKIGDEFKFKIADSGEKSVKISLIYPTIDQKTRKFKAEAITQGVKIGSFGEGYIVK</sequence>
<dbReference type="PANTHER" id="PTHR30469">
    <property type="entry name" value="MULTIDRUG RESISTANCE PROTEIN MDTA"/>
    <property type="match status" value="1"/>
</dbReference>
<feature type="coiled-coil region" evidence="2">
    <location>
        <begin position="106"/>
        <end position="133"/>
    </location>
</feature>
<dbReference type="Proteomes" id="UP000503264">
    <property type="component" value="Chromosome"/>
</dbReference>
<reference evidence="4 5" key="1">
    <citation type="submission" date="2016-07" db="EMBL/GenBank/DDBJ databases">
        <title>Comparative genomics of the Campylobacter concisus group.</title>
        <authorList>
            <person name="Miller W.G."/>
            <person name="Yee E."/>
            <person name="Chapman M.H."/>
            <person name="Huynh S."/>
            <person name="Bono J.L."/>
            <person name="On S.L.W."/>
            <person name="StLeger J."/>
            <person name="Foster G."/>
            <person name="Parker C.T."/>
        </authorList>
    </citation>
    <scope>NUCLEOTIDE SEQUENCE [LARGE SCALE GENOMIC DNA]</scope>
    <source>
        <strain evidence="4 5">CCUG 21559</strain>
    </source>
</reference>
<keyword evidence="2" id="KW-0175">Coiled coil</keyword>
<evidence type="ECO:0000313" key="4">
    <source>
        <dbReference type="EMBL" id="QCD45019.1"/>
    </source>
</evidence>
<dbReference type="AlphaFoldDB" id="A0A6G5QHE1"/>
<gene>
    <name evidence="4" type="ORF">CMUC_1254</name>
</gene>
<dbReference type="Gene3D" id="1.10.287.470">
    <property type="entry name" value="Helix hairpin bin"/>
    <property type="match status" value="1"/>
</dbReference>
<dbReference type="GO" id="GO:1990281">
    <property type="term" value="C:efflux pump complex"/>
    <property type="evidence" value="ECO:0007669"/>
    <property type="project" value="TreeGrafter"/>
</dbReference>
<dbReference type="NCBIfam" id="TIGR01730">
    <property type="entry name" value="RND_mfp"/>
    <property type="match status" value="1"/>
</dbReference>
<evidence type="ECO:0000256" key="1">
    <source>
        <dbReference type="ARBA" id="ARBA00009477"/>
    </source>
</evidence>
<name>A0A6G5QHE1_9BACT</name>
<dbReference type="EMBL" id="CP012542">
    <property type="protein sequence ID" value="QCD45019.1"/>
    <property type="molecule type" value="Genomic_DNA"/>
</dbReference>
<evidence type="ECO:0000259" key="3">
    <source>
        <dbReference type="Pfam" id="PF25876"/>
    </source>
</evidence>
<dbReference type="InterPro" id="IPR058624">
    <property type="entry name" value="MdtA-like_HH"/>
</dbReference>
<evidence type="ECO:0000256" key="2">
    <source>
        <dbReference type="SAM" id="Coils"/>
    </source>
</evidence>
<keyword evidence="5" id="KW-1185">Reference proteome</keyword>
<proteinExistence type="inferred from homology"/>
<dbReference type="Gene3D" id="2.40.30.170">
    <property type="match status" value="1"/>
</dbReference>
<dbReference type="InterPro" id="IPR006143">
    <property type="entry name" value="RND_pump_MFP"/>
</dbReference>
<evidence type="ECO:0000313" key="5">
    <source>
        <dbReference type="Proteomes" id="UP000503264"/>
    </source>
</evidence>